<comment type="subcellular location">
    <subcellularLocation>
        <location evidence="1">Cell membrane</location>
        <topology evidence="1">Multi-pass membrane protein</topology>
    </subcellularLocation>
</comment>
<keyword evidence="7 11" id="KW-1133">Transmembrane helix</keyword>
<feature type="transmembrane region" description="Helical" evidence="11">
    <location>
        <begin position="209"/>
        <end position="229"/>
    </location>
</feature>
<evidence type="ECO:0000256" key="7">
    <source>
        <dbReference type="ARBA" id="ARBA00022989"/>
    </source>
</evidence>
<evidence type="ECO:0000256" key="1">
    <source>
        <dbReference type="ARBA" id="ARBA00004651"/>
    </source>
</evidence>
<dbReference type="GO" id="GO:0005886">
    <property type="term" value="C:plasma membrane"/>
    <property type="evidence" value="ECO:0007669"/>
    <property type="project" value="UniProtKB-SubCell"/>
</dbReference>
<protein>
    <recommendedName>
        <fullName evidence="10">Autoinducer 2 import system permease protein LsrC</fullName>
    </recommendedName>
</protein>
<feature type="transmembrane region" description="Helical" evidence="11">
    <location>
        <begin position="235"/>
        <end position="256"/>
    </location>
</feature>
<evidence type="ECO:0000256" key="4">
    <source>
        <dbReference type="ARBA" id="ARBA00022475"/>
    </source>
</evidence>
<keyword evidence="6 11" id="KW-0812">Transmembrane</keyword>
<comment type="function">
    <text evidence="9">Part of the ABC transporter complex LsrABCD involved in autoinducer 2 (AI-2) import. Probably responsible for the translocation of the substrate across the membrane.</text>
</comment>
<accession>A0A0M6Z8B0</accession>
<feature type="transmembrane region" description="Helical" evidence="11">
    <location>
        <begin position="40"/>
        <end position="59"/>
    </location>
</feature>
<feature type="transmembrane region" description="Helical" evidence="11">
    <location>
        <begin position="12"/>
        <end position="28"/>
    </location>
</feature>
<proteinExistence type="predicted"/>
<evidence type="ECO:0000256" key="11">
    <source>
        <dbReference type="SAM" id="Phobius"/>
    </source>
</evidence>
<dbReference type="GO" id="GO:0022857">
    <property type="term" value="F:transmembrane transporter activity"/>
    <property type="evidence" value="ECO:0007669"/>
    <property type="project" value="InterPro"/>
</dbReference>
<feature type="transmembrane region" description="Helical" evidence="11">
    <location>
        <begin position="263"/>
        <end position="285"/>
    </location>
</feature>
<dbReference type="STRING" id="311410.LA5095_02818"/>
<dbReference type="OrthoDB" id="9784538at2"/>
<name>A0A0M6Z8B0_9HYPH</name>
<gene>
    <name evidence="12" type="primary">rbsC_2</name>
    <name evidence="12" type="ORF">LA5096_00187</name>
</gene>
<dbReference type="Proteomes" id="UP000049983">
    <property type="component" value="Unassembled WGS sequence"/>
</dbReference>
<evidence type="ECO:0000256" key="10">
    <source>
        <dbReference type="ARBA" id="ARBA00039382"/>
    </source>
</evidence>
<keyword evidence="3" id="KW-0813">Transport</keyword>
<organism evidence="12 13">
    <name type="scientific">Roseibium album</name>
    <dbReference type="NCBI Taxonomy" id="311410"/>
    <lineage>
        <taxon>Bacteria</taxon>
        <taxon>Pseudomonadati</taxon>
        <taxon>Pseudomonadota</taxon>
        <taxon>Alphaproteobacteria</taxon>
        <taxon>Hyphomicrobiales</taxon>
        <taxon>Stappiaceae</taxon>
        <taxon>Roseibium</taxon>
    </lineage>
</organism>
<evidence type="ECO:0000256" key="5">
    <source>
        <dbReference type="ARBA" id="ARBA00022519"/>
    </source>
</evidence>
<dbReference type="CDD" id="cd06579">
    <property type="entry name" value="TM_PBP1_transp_AraH_like"/>
    <property type="match status" value="1"/>
</dbReference>
<feature type="transmembrane region" description="Helical" evidence="11">
    <location>
        <begin position="291"/>
        <end position="310"/>
    </location>
</feature>
<keyword evidence="8 11" id="KW-0472">Membrane</keyword>
<dbReference type="PANTHER" id="PTHR32196:SF29">
    <property type="entry name" value="AUTOINDUCER 2 IMPORT SYSTEM PERMEASE PROTEIN LSRC"/>
    <property type="match status" value="1"/>
</dbReference>
<evidence type="ECO:0000313" key="13">
    <source>
        <dbReference type="Proteomes" id="UP000049983"/>
    </source>
</evidence>
<evidence type="ECO:0000256" key="3">
    <source>
        <dbReference type="ARBA" id="ARBA00022448"/>
    </source>
</evidence>
<evidence type="ECO:0000256" key="6">
    <source>
        <dbReference type="ARBA" id="ARBA00022692"/>
    </source>
</evidence>
<evidence type="ECO:0000256" key="9">
    <source>
        <dbReference type="ARBA" id="ARBA00025439"/>
    </source>
</evidence>
<evidence type="ECO:0000313" key="12">
    <source>
        <dbReference type="EMBL" id="CTQ63904.1"/>
    </source>
</evidence>
<sequence length="321" mass="32961">MLDYIRSNRREVIAAIVLLVLLSLYLGTHPRGASTYVLTIWANQCLILGLAAIAQFFAVVVRGIDLSVGAVMALTNTLASHLLDGSAIGIGFGIVAVLAAGAACGLVNGLVVVYGRIQPIVVTLATASIFIGVALMLRPTPGGAINYDLADAVTLDVFGVPTALVLSGLLIFAFWIPFRRTGLGLGLYALGSSEQAAFQSGMDTRLIRIAAFTLAGLFGGVAGLYYSFVTTTGDAGIAANFTLNSIAAVVLGGVLLRGGVGSLVGAMAGAFILKTIASLMFFSGIPSLAQPLFEGLILAAAIAVGGADVLRARNRLEVFGR</sequence>
<dbReference type="AlphaFoldDB" id="A0A0M6Z8B0"/>
<feature type="transmembrane region" description="Helical" evidence="11">
    <location>
        <begin position="157"/>
        <end position="178"/>
    </location>
</feature>
<feature type="transmembrane region" description="Helical" evidence="11">
    <location>
        <begin position="66"/>
        <end position="83"/>
    </location>
</feature>
<keyword evidence="4" id="KW-1003">Cell membrane</keyword>
<evidence type="ECO:0000256" key="8">
    <source>
        <dbReference type="ARBA" id="ARBA00023136"/>
    </source>
</evidence>
<comment type="subunit">
    <text evidence="2">The complex is composed of two ATP-binding proteins (LsrA), two transmembrane proteins (LsrC and LsrD) and a solute-binding protein (LsrB).</text>
</comment>
<keyword evidence="5" id="KW-0997">Cell inner membrane</keyword>
<feature type="transmembrane region" description="Helical" evidence="11">
    <location>
        <begin position="120"/>
        <end position="137"/>
    </location>
</feature>
<reference evidence="13" key="1">
    <citation type="submission" date="2015-07" db="EMBL/GenBank/DDBJ databases">
        <authorList>
            <person name="Rodrigo-Torres Lidia"/>
            <person name="Arahal R.David."/>
        </authorList>
    </citation>
    <scope>NUCLEOTIDE SEQUENCE [LARGE SCALE GENOMIC DNA]</scope>
    <source>
        <strain evidence="13">CECT 5096</strain>
    </source>
</reference>
<dbReference type="RefSeq" id="WP_055115979.1">
    <property type="nucleotide sequence ID" value="NZ_CXWA01000003.1"/>
</dbReference>
<dbReference type="GeneID" id="97667658"/>
<keyword evidence="13" id="KW-1185">Reference proteome</keyword>
<dbReference type="PANTHER" id="PTHR32196">
    <property type="entry name" value="ABC TRANSPORTER PERMEASE PROTEIN YPHD-RELATED-RELATED"/>
    <property type="match status" value="1"/>
</dbReference>
<dbReference type="Pfam" id="PF02653">
    <property type="entry name" value="BPD_transp_2"/>
    <property type="match status" value="1"/>
</dbReference>
<evidence type="ECO:0000256" key="2">
    <source>
        <dbReference type="ARBA" id="ARBA00011262"/>
    </source>
</evidence>
<dbReference type="EMBL" id="CXWC01000001">
    <property type="protein sequence ID" value="CTQ63904.1"/>
    <property type="molecule type" value="Genomic_DNA"/>
</dbReference>
<feature type="transmembrane region" description="Helical" evidence="11">
    <location>
        <begin position="89"/>
        <end position="113"/>
    </location>
</feature>
<dbReference type="InterPro" id="IPR001851">
    <property type="entry name" value="ABC_transp_permease"/>
</dbReference>